<dbReference type="GO" id="GO:0046872">
    <property type="term" value="F:metal ion binding"/>
    <property type="evidence" value="ECO:0007669"/>
    <property type="project" value="InterPro"/>
</dbReference>
<evidence type="ECO:0000313" key="2">
    <source>
        <dbReference type="EMBL" id="SIS78577.1"/>
    </source>
</evidence>
<dbReference type="InterPro" id="IPR050361">
    <property type="entry name" value="MPP/UQCRC_Complex"/>
</dbReference>
<dbReference type="NCBIfam" id="NF047422">
    <property type="entry name" value="YfmF_fam"/>
    <property type="match status" value="1"/>
</dbReference>
<protein>
    <submittedName>
        <fullName evidence="2">Predicted Zn-dependent peptidase</fullName>
    </submittedName>
</protein>
<dbReference type="PANTHER" id="PTHR11851:SF186">
    <property type="entry name" value="INACTIVE METALLOPROTEASE YMFF-RELATED"/>
    <property type="match status" value="1"/>
</dbReference>
<reference evidence="3" key="1">
    <citation type="submission" date="2017-01" db="EMBL/GenBank/DDBJ databases">
        <authorList>
            <person name="Varghese N."/>
            <person name="Submissions S."/>
        </authorList>
    </citation>
    <scope>NUCLEOTIDE SEQUENCE [LARGE SCALE GENOMIC DNA]</scope>
    <source>
        <strain evidence="3">DSM 16176</strain>
    </source>
</reference>
<dbReference type="EMBL" id="FTOO01000004">
    <property type="protein sequence ID" value="SIS78577.1"/>
    <property type="molecule type" value="Genomic_DNA"/>
</dbReference>
<dbReference type="Gene3D" id="3.30.830.10">
    <property type="entry name" value="Metalloenzyme, LuxS/M16 peptidase-like"/>
    <property type="match status" value="2"/>
</dbReference>
<dbReference type="Pfam" id="PF05193">
    <property type="entry name" value="Peptidase_M16_C"/>
    <property type="match status" value="1"/>
</dbReference>
<organism evidence="2 3">
    <name type="scientific">Alicyclobacillus vulcanalis</name>
    <dbReference type="NCBI Taxonomy" id="252246"/>
    <lineage>
        <taxon>Bacteria</taxon>
        <taxon>Bacillati</taxon>
        <taxon>Bacillota</taxon>
        <taxon>Bacilli</taxon>
        <taxon>Bacillales</taxon>
        <taxon>Alicyclobacillaceae</taxon>
        <taxon>Alicyclobacillus</taxon>
    </lineage>
</organism>
<sequence length="432" mass="47721">MESFQTLDRGRCHVHVMAHPAFRTREVSLRFHLRMSRDRVTEVAMLPSVWLNGTRKLPSYRQIALATDDLYGTYVRSAIGKRGGYHILEIGANVPDVPGEENGPLLDRALDLALSLAFDHALGMGGFAPQAVEREKELHRRRIRAALDDKAAYALQRCHQIACQGTPAGLPRLGFQEDVDALLPDRLHDVYRQVLDEAEVHAYVVGPSRDTAGLADRVAEKLAAWLPHARTGHRSATVSDVVAAPATRAFEEITEQQDANQTQFDLAFASGIHLADPKYPALVMMNGVFGGFAHSKLFMHIRERKSLAYSVWSFVDAATGLLTVYAGISADKREEVRDILGAELEAIRRGEISPDEWQETRASLRNQYQQMMDQPAMLIAWHHHAVLAGSNLTLADMVEKVGEVRPEDAAEVALALRPVCLYVLEGRGGGGA</sequence>
<evidence type="ECO:0000313" key="3">
    <source>
        <dbReference type="Proteomes" id="UP000186156"/>
    </source>
</evidence>
<evidence type="ECO:0000259" key="1">
    <source>
        <dbReference type="Pfam" id="PF05193"/>
    </source>
</evidence>
<dbReference type="RefSeq" id="WP_076346107.1">
    <property type="nucleotide sequence ID" value="NZ_FTOO01000004.1"/>
</dbReference>
<dbReference type="OrthoDB" id="9762085at2"/>
<feature type="domain" description="Peptidase M16 C-terminal" evidence="1">
    <location>
        <begin position="185"/>
        <end position="364"/>
    </location>
</feature>
<gene>
    <name evidence="2" type="ORF">SAMN05421799_10457</name>
</gene>
<dbReference type="STRING" id="252246.SAMN05421799_10457"/>
<dbReference type="SUPFAM" id="SSF63411">
    <property type="entry name" value="LuxS/MPP-like metallohydrolase"/>
    <property type="match status" value="2"/>
</dbReference>
<proteinExistence type="predicted"/>
<keyword evidence="3" id="KW-1185">Reference proteome</keyword>
<dbReference type="Proteomes" id="UP000186156">
    <property type="component" value="Unassembled WGS sequence"/>
</dbReference>
<dbReference type="AlphaFoldDB" id="A0A1N7LXN4"/>
<dbReference type="InterPro" id="IPR011249">
    <property type="entry name" value="Metalloenz_LuxS/M16"/>
</dbReference>
<dbReference type="InterPro" id="IPR007863">
    <property type="entry name" value="Peptidase_M16_C"/>
</dbReference>
<dbReference type="PANTHER" id="PTHR11851">
    <property type="entry name" value="METALLOPROTEASE"/>
    <property type="match status" value="1"/>
</dbReference>
<name>A0A1N7LXN4_9BACL</name>
<accession>A0A1N7LXN4</accession>